<reference evidence="2" key="1">
    <citation type="submission" date="2018-09" db="EMBL/GenBank/DDBJ databases">
        <authorList>
            <person name="Livingstone P.G."/>
            <person name="Whitworth D.E."/>
        </authorList>
    </citation>
    <scope>NUCLEOTIDE SEQUENCE [LARGE SCALE GENOMIC DNA]</scope>
    <source>
        <strain evidence="2">CA040B</strain>
    </source>
</reference>
<sequence>MPVESQALTLLQGERTLRVRQVKEWGEILMGFEGRNRYEVVGDDGRPLFFAGEVGSGVGLFLLRSFLKAKRPFTMELKSARGETLLRLVRPWRFWLSRMEVEDGEGRHLGSIQQRFRFFTRAYDVLGPRGEEVAHLAGPFFRPWTFVVEQQGREVGTIAKRWSGFGKEMFTDADNFGVRFDGLHDAQVRTLVVAATFLIDFVHFENKGGGNSD</sequence>
<gene>
    <name evidence="1" type="ORF">D7X12_20330</name>
</gene>
<dbReference type="Proteomes" id="UP000273405">
    <property type="component" value="Unassembled WGS sequence"/>
</dbReference>
<dbReference type="SUPFAM" id="SSF54518">
    <property type="entry name" value="Tubby C-terminal domain-like"/>
    <property type="match status" value="1"/>
</dbReference>
<dbReference type="GO" id="GO:0005886">
    <property type="term" value="C:plasma membrane"/>
    <property type="evidence" value="ECO:0007669"/>
    <property type="project" value="TreeGrafter"/>
</dbReference>
<dbReference type="AlphaFoldDB" id="A0A3A8NAY8"/>
<keyword evidence="2" id="KW-1185">Reference proteome</keyword>
<dbReference type="PANTHER" id="PTHR23248">
    <property type="entry name" value="PHOSPHOLIPID SCRAMBLASE-RELATED"/>
    <property type="match status" value="1"/>
</dbReference>
<accession>A0A3A8NAY8</accession>
<protein>
    <submittedName>
        <fullName evidence="1">Scramblase</fullName>
    </submittedName>
</protein>
<name>A0A3A8NAY8_9BACT</name>
<dbReference type="GO" id="GO:0017128">
    <property type="term" value="F:phospholipid scramblase activity"/>
    <property type="evidence" value="ECO:0007669"/>
    <property type="project" value="InterPro"/>
</dbReference>
<comment type="caution">
    <text evidence="1">The sequence shown here is derived from an EMBL/GenBank/DDBJ whole genome shotgun (WGS) entry which is preliminary data.</text>
</comment>
<dbReference type="PANTHER" id="PTHR23248:SF9">
    <property type="entry name" value="PHOSPHOLIPID SCRAMBLASE"/>
    <property type="match status" value="1"/>
</dbReference>
<dbReference type="RefSeq" id="WP_120626937.1">
    <property type="nucleotide sequence ID" value="NZ_RAWG01000127.1"/>
</dbReference>
<evidence type="ECO:0000313" key="2">
    <source>
        <dbReference type="Proteomes" id="UP000273405"/>
    </source>
</evidence>
<dbReference type="InterPro" id="IPR025659">
    <property type="entry name" value="Tubby-like_C"/>
</dbReference>
<dbReference type="OrthoDB" id="652307at2"/>
<proteinExistence type="predicted"/>
<dbReference type="Pfam" id="PF03803">
    <property type="entry name" value="Scramblase"/>
    <property type="match status" value="1"/>
</dbReference>
<dbReference type="EMBL" id="RAWG01000127">
    <property type="protein sequence ID" value="RKH40610.1"/>
    <property type="molecule type" value="Genomic_DNA"/>
</dbReference>
<evidence type="ECO:0000313" key="1">
    <source>
        <dbReference type="EMBL" id="RKH40610.1"/>
    </source>
</evidence>
<dbReference type="InterPro" id="IPR005552">
    <property type="entry name" value="Scramblase"/>
</dbReference>
<organism evidence="1 2">
    <name type="scientific">Corallococcus sicarius</name>
    <dbReference type="NCBI Taxonomy" id="2316726"/>
    <lineage>
        <taxon>Bacteria</taxon>
        <taxon>Pseudomonadati</taxon>
        <taxon>Myxococcota</taxon>
        <taxon>Myxococcia</taxon>
        <taxon>Myxococcales</taxon>
        <taxon>Cystobacterineae</taxon>
        <taxon>Myxococcaceae</taxon>
        <taxon>Corallococcus</taxon>
    </lineage>
</organism>